<proteinExistence type="predicted"/>
<accession>A0AC61N7U2</accession>
<dbReference type="Proteomes" id="UP000682782">
    <property type="component" value="Chromosome"/>
</dbReference>
<reference evidence="1" key="1">
    <citation type="submission" date="2021-01" db="EMBL/GenBank/DDBJ databases">
        <title>Complete genome sequence of Clostridiales bacterium R-7.</title>
        <authorList>
            <person name="Mahoney-Kurpe S.C."/>
            <person name="Palevich N."/>
            <person name="Koike S."/>
            <person name="Moon C.D."/>
            <person name="Attwood G.T."/>
        </authorList>
    </citation>
    <scope>NUCLEOTIDE SEQUENCE</scope>
    <source>
        <strain evidence="1">R-7</strain>
    </source>
</reference>
<protein>
    <submittedName>
        <fullName evidence="1">Uncharacterized protein</fullName>
    </submittedName>
</protein>
<dbReference type="EMBL" id="CP068393">
    <property type="protein sequence ID" value="QUC67609.1"/>
    <property type="molecule type" value="Genomic_DNA"/>
</dbReference>
<organism evidence="1 2">
    <name type="scientific">Aristaeella hokkaidonensis</name>
    <dbReference type="NCBI Taxonomy" id="3046382"/>
    <lineage>
        <taxon>Bacteria</taxon>
        <taxon>Bacillati</taxon>
        <taxon>Bacillota</taxon>
        <taxon>Clostridia</taxon>
        <taxon>Eubacteriales</taxon>
        <taxon>Aristaeellaceae</taxon>
        <taxon>Aristaeella</taxon>
    </lineage>
</organism>
<name>A0AC61N7U2_9FIRM</name>
<gene>
    <name evidence="1" type="ORF">JYE49_02595</name>
</gene>
<sequence length="177" mass="20590">MKKLLLILMVLCLCLTSVIAFGDDYEDEHDYAVFLGEDQTPYDLFVITKLNYGEDHKVTSVTGHYERVTTTEDLEDSPEEAPDSERTYPLAADFSANMLSNIFEEFDLVPVTDLYEWYIDAYIGRAGYDGHELVFTCDMTDEQLEEEWADFWFVTTQIVLNDQEEISYMQYAYVPWA</sequence>
<evidence type="ECO:0000313" key="2">
    <source>
        <dbReference type="Proteomes" id="UP000682782"/>
    </source>
</evidence>
<evidence type="ECO:0000313" key="1">
    <source>
        <dbReference type="EMBL" id="QUC67609.1"/>
    </source>
</evidence>
<keyword evidence="2" id="KW-1185">Reference proteome</keyword>